<proteinExistence type="predicted"/>
<comment type="caution">
    <text evidence="2">The sequence shown here is derived from an EMBL/GenBank/DDBJ whole genome shotgun (WGS) entry which is preliminary data.</text>
</comment>
<accession>A0A812V781</accession>
<feature type="non-terminal residue" evidence="2">
    <location>
        <position position="397"/>
    </location>
</feature>
<keyword evidence="3" id="KW-1185">Reference proteome</keyword>
<dbReference type="AlphaFoldDB" id="A0A812V781"/>
<evidence type="ECO:0000313" key="3">
    <source>
        <dbReference type="Proteomes" id="UP000601435"/>
    </source>
</evidence>
<keyword evidence="1" id="KW-0812">Transmembrane</keyword>
<sequence length="397" mass="43281">MPALLAAMRSYTKAVRDEDSKPVGLRKFLDPAEGFLDRHAKPAAASDDGHWQARLAQFAKDGFWRAHEHESRSEPEMAPRVIADALKCLAEVEELYAPLIEGHGLSSEIAVKAVLSKMGERGWIRKRRRMDGEFLINFVLHTLAGAVLFAIVAAAIWGFTALLAHFGAWAVLAIPPADVHRFMMVALFHVLMAMGAGVIGLMGYWLGGAVGAVVGFIAGAANEAGRLLVTVREMLAPASANPSPQRMKLDKAMRDLERAISEHDRARSPYAKAHGNRRACVPVETGPTKETAAKVNVMPTCYIQRAVKLGLLSDEMGQGVEEYGIIRHKAGMSGKRYKTTLGQFEPQSVGGPIDEEARAQALGRYMELTRHLTAAEFFSLSTLLEQSEPLDIDATQS</sequence>
<evidence type="ECO:0000313" key="2">
    <source>
        <dbReference type="EMBL" id="CAE7611223.1"/>
    </source>
</evidence>
<evidence type="ECO:0000256" key="1">
    <source>
        <dbReference type="SAM" id="Phobius"/>
    </source>
</evidence>
<gene>
    <name evidence="2" type="ORF">SNEC2469_LOCUS17387</name>
</gene>
<dbReference type="EMBL" id="CAJNJA010028762">
    <property type="protein sequence ID" value="CAE7611223.1"/>
    <property type="molecule type" value="Genomic_DNA"/>
</dbReference>
<keyword evidence="1" id="KW-1133">Transmembrane helix</keyword>
<keyword evidence="1" id="KW-0472">Membrane</keyword>
<dbReference type="Proteomes" id="UP000601435">
    <property type="component" value="Unassembled WGS sequence"/>
</dbReference>
<reference evidence="2" key="1">
    <citation type="submission" date="2021-02" db="EMBL/GenBank/DDBJ databases">
        <authorList>
            <person name="Dougan E. K."/>
            <person name="Rhodes N."/>
            <person name="Thang M."/>
            <person name="Chan C."/>
        </authorList>
    </citation>
    <scope>NUCLEOTIDE SEQUENCE</scope>
</reference>
<name>A0A812V781_9DINO</name>
<feature type="transmembrane region" description="Helical" evidence="1">
    <location>
        <begin position="134"/>
        <end position="162"/>
    </location>
</feature>
<feature type="transmembrane region" description="Helical" evidence="1">
    <location>
        <begin position="182"/>
        <end position="206"/>
    </location>
</feature>
<protein>
    <submittedName>
        <fullName evidence="2">Uncharacterized protein</fullName>
    </submittedName>
</protein>
<organism evidence="2 3">
    <name type="scientific">Symbiodinium necroappetens</name>
    <dbReference type="NCBI Taxonomy" id="1628268"/>
    <lineage>
        <taxon>Eukaryota</taxon>
        <taxon>Sar</taxon>
        <taxon>Alveolata</taxon>
        <taxon>Dinophyceae</taxon>
        <taxon>Suessiales</taxon>
        <taxon>Symbiodiniaceae</taxon>
        <taxon>Symbiodinium</taxon>
    </lineage>
</organism>